<sequence length="61" mass="6537">MPLGSGDFMGDILKRAFVTSISVKGRCKSSAIAGSITARRCSVPLKMSIGRGLLEVNTWHK</sequence>
<dbReference type="EMBL" id="JACGWK010001382">
    <property type="protein sequence ID" value="KAL0289814.1"/>
    <property type="molecule type" value="Genomic_DNA"/>
</dbReference>
<reference evidence="1" key="1">
    <citation type="submission" date="2020-06" db="EMBL/GenBank/DDBJ databases">
        <authorList>
            <person name="Li T."/>
            <person name="Hu X."/>
            <person name="Zhang T."/>
            <person name="Song X."/>
            <person name="Zhang H."/>
            <person name="Dai N."/>
            <person name="Sheng W."/>
            <person name="Hou X."/>
            <person name="Wei L."/>
        </authorList>
    </citation>
    <scope>NUCLEOTIDE SEQUENCE</scope>
    <source>
        <strain evidence="1">G01</strain>
        <tissue evidence="1">Leaf</tissue>
    </source>
</reference>
<proteinExistence type="predicted"/>
<accession>A0AAW2J534</accession>
<gene>
    <name evidence="1" type="ORF">Sangu_2602300</name>
</gene>
<evidence type="ECO:0000313" key="1">
    <source>
        <dbReference type="EMBL" id="KAL0289814.1"/>
    </source>
</evidence>
<comment type="caution">
    <text evidence="1">The sequence shown here is derived from an EMBL/GenBank/DDBJ whole genome shotgun (WGS) entry which is preliminary data.</text>
</comment>
<dbReference type="AlphaFoldDB" id="A0AAW2J534"/>
<protein>
    <submittedName>
        <fullName evidence="1">Uncharacterized protein</fullName>
    </submittedName>
</protein>
<organism evidence="1">
    <name type="scientific">Sesamum angustifolium</name>
    <dbReference type="NCBI Taxonomy" id="2727405"/>
    <lineage>
        <taxon>Eukaryota</taxon>
        <taxon>Viridiplantae</taxon>
        <taxon>Streptophyta</taxon>
        <taxon>Embryophyta</taxon>
        <taxon>Tracheophyta</taxon>
        <taxon>Spermatophyta</taxon>
        <taxon>Magnoliopsida</taxon>
        <taxon>eudicotyledons</taxon>
        <taxon>Gunneridae</taxon>
        <taxon>Pentapetalae</taxon>
        <taxon>asterids</taxon>
        <taxon>lamiids</taxon>
        <taxon>Lamiales</taxon>
        <taxon>Pedaliaceae</taxon>
        <taxon>Sesamum</taxon>
    </lineage>
</organism>
<name>A0AAW2J534_9LAMI</name>
<reference evidence="1" key="2">
    <citation type="journal article" date="2024" name="Plant">
        <title>Genomic evolution and insights into agronomic trait innovations of Sesamum species.</title>
        <authorList>
            <person name="Miao H."/>
            <person name="Wang L."/>
            <person name="Qu L."/>
            <person name="Liu H."/>
            <person name="Sun Y."/>
            <person name="Le M."/>
            <person name="Wang Q."/>
            <person name="Wei S."/>
            <person name="Zheng Y."/>
            <person name="Lin W."/>
            <person name="Duan Y."/>
            <person name="Cao H."/>
            <person name="Xiong S."/>
            <person name="Wang X."/>
            <person name="Wei L."/>
            <person name="Li C."/>
            <person name="Ma Q."/>
            <person name="Ju M."/>
            <person name="Zhao R."/>
            <person name="Li G."/>
            <person name="Mu C."/>
            <person name="Tian Q."/>
            <person name="Mei H."/>
            <person name="Zhang T."/>
            <person name="Gao T."/>
            <person name="Zhang H."/>
        </authorList>
    </citation>
    <scope>NUCLEOTIDE SEQUENCE</scope>
    <source>
        <strain evidence="1">G01</strain>
    </source>
</reference>